<keyword evidence="13" id="KW-0998">Cell outer membrane</keyword>
<feature type="transmembrane region" description="Helical" evidence="15">
    <location>
        <begin position="241"/>
        <end position="258"/>
    </location>
</feature>
<keyword evidence="10" id="KW-0626">Porin</keyword>
<keyword evidence="3" id="KW-0813">Transport</keyword>
<accession>A0A2I0QZU5</accession>
<keyword evidence="4" id="KW-1134">Transmembrane beta strand</keyword>
<dbReference type="Pfam" id="PF22461">
    <property type="entry name" value="SLBB_2"/>
    <property type="match status" value="1"/>
</dbReference>
<keyword evidence="14" id="KW-0449">Lipoprotein</keyword>
<dbReference type="Gene3D" id="3.30.1950.10">
    <property type="entry name" value="wza like domain"/>
    <property type="match status" value="1"/>
</dbReference>
<evidence type="ECO:0000256" key="3">
    <source>
        <dbReference type="ARBA" id="ARBA00022448"/>
    </source>
</evidence>
<sequence>MKSKLPLFFFLILSMFFSACSVNSHIMFKTKKNEVIVDNIPISPADAYRLAPDDKIAFTVFVENGKRIIDISSGVNENSAGNQQINKTDNIQYLVRNDGQVELPLLGLVKVGGLSIIEVQEKLSQLYSANYIDPFVQVKVTNRRVIVFPGTGGDAKVIPINNNNTTLMEAIALAGGITERGKANIIKVMRQTTEGRKVYQIDLSTINGLKYADMIVQSNDYIYVEPSRQLTREILKETTPIISLISSAIVIISVILTLN</sequence>
<dbReference type="GO" id="GO:0015159">
    <property type="term" value="F:polysaccharide transmembrane transporter activity"/>
    <property type="evidence" value="ECO:0007669"/>
    <property type="project" value="InterPro"/>
</dbReference>
<feature type="signal peptide" evidence="16">
    <location>
        <begin position="1"/>
        <end position="19"/>
    </location>
</feature>
<keyword evidence="11 15" id="KW-0472">Membrane</keyword>
<evidence type="ECO:0000256" key="5">
    <source>
        <dbReference type="ARBA" id="ARBA00022597"/>
    </source>
</evidence>
<dbReference type="PROSITE" id="PS51257">
    <property type="entry name" value="PROKAR_LIPOPROTEIN"/>
    <property type="match status" value="1"/>
</dbReference>
<dbReference type="GO" id="GO:0015288">
    <property type="term" value="F:porin activity"/>
    <property type="evidence" value="ECO:0007669"/>
    <property type="project" value="UniProtKB-KW"/>
</dbReference>
<protein>
    <recommendedName>
        <fullName evidence="21">Soluble ligand binding domain-containing protein</fullName>
    </recommendedName>
</protein>
<evidence type="ECO:0008006" key="21">
    <source>
        <dbReference type="Google" id="ProtNLM"/>
    </source>
</evidence>
<evidence type="ECO:0000256" key="4">
    <source>
        <dbReference type="ARBA" id="ARBA00022452"/>
    </source>
</evidence>
<dbReference type="InterPro" id="IPR049712">
    <property type="entry name" value="Poly_export"/>
</dbReference>
<comment type="subcellular location">
    <subcellularLocation>
        <location evidence="1">Cell outer membrane</location>
        <topology evidence="1">Multi-pass membrane protein</topology>
    </subcellularLocation>
</comment>
<evidence type="ECO:0000256" key="12">
    <source>
        <dbReference type="ARBA" id="ARBA00023139"/>
    </source>
</evidence>
<evidence type="ECO:0000256" key="8">
    <source>
        <dbReference type="ARBA" id="ARBA00023047"/>
    </source>
</evidence>
<feature type="domain" description="Polysaccharide export protein N-terminal" evidence="17">
    <location>
        <begin position="45"/>
        <end position="141"/>
    </location>
</feature>
<dbReference type="AlphaFoldDB" id="A0A2I0QZU5"/>
<evidence type="ECO:0000256" key="7">
    <source>
        <dbReference type="ARBA" id="ARBA00022729"/>
    </source>
</evidence>
<feature type="chain" id="PRO_5014134882" description="Soluble ligand binding domain-containing protein" evidence="16">
    <location>
        <begin position="20"/>
        <end position="259"/>
    </location>
</feature>
<comment type="similarity">
    <text evidence="2">Belongs to the BexD/CtrA/VexA family.</text>
</comment>
<dbReference type="GO" id="GO:0009279">
    <property type="term" value="C:cell outer membrane"/>
    <property type="evidence" value="ECO:0007669"/>
    <property type="project" value="UniProtKB-SubCell"/>
</dbReference>
<dbReference type="OrthoDB" id="1466931at2"/>
<evidence type="ECO:0000256" key="2">
    <source>
        <dbReference type="ARBA" id="ARBA00009450"/>
    </source>
</evidence>
<keyword evidence="9" id="KW-0406">Ion transport</keyword>
<keyword evidence="8" id="KW-0625">Polysaccharide transport</keyword>
<evidence type="ECO:0000313" key="20">
    <source>
        <dbReference type="Proteomes" id="UP000236654"/>
    </source>
</evidence>
<proteinExistence type="inferred from homology"/>
<evidence type="ECO:0000256" key="10">
    <source>
        <dbReference type="ARBA" id="ARBA00023114"/>
    </source>
</evidence>
<keyword evidence="15" id="KW-1133">Transmembrane helix</keyword>
<dbReference type="InterPro" id="IPR054765">
    <property type="entry name" value="SLBB_dom"/>
</dbReference>
<evidence type="ECO:0000256" key="15">
    <source>
        <dbReference type="SAM" id="Phobius"/>
    </source>
</evidence>
<dbReference type="Pfam" id="PF02563">
    <property type="entry name" value="Poly_export"/>
    <property type="match status" value="1"/>
</dbReference>
<dbReference type="PANTHER" id="PTHR33619">
    <property type="entry name" value="POLYSACCHARIDE EXPORT PROTEIN GFCE-RELATED"/>
    <property type="match status" value="1"/>
</dbReference>
<keyword evidence="7 16" id="KW-0732">Signal</keyword>
<dbReference type="InterPro" id="IPR003715">
    <property type="entry name" value="Poly_export_N"/>
</dbReference>
<dbReference type="GO" id="GO:0006811">
    <property type="term" value="P:monoatomic ion transport"/>
    <property type="evidence" value="ECO:0007669"/>
    <property type="project" value="UniProtKB-KW"/>
</dbReference>
<reference evidence="19 20" key="1">
    <citation type="submission" date="2017-12" db="EMBL/GenBank/DDBJ databases">
        <title>The draft genome sequence of Brumimicrobium saltpan LHR20.</title>
        <authorList>
            <person name="Do Z.-J."/>
            <person name="Luo H.-R."/>
        </authorList>
    </citation>
    <scope>NUCLEOTIDE SEQUENCE [LARGE SCALE GENOMIC DNA]</scope>
    <source>
        <strain evidence="19 20">LHR20</strain>
    </source>
</reference>
<feature type="domain" description="SLBB" evidence="18">
    <location>
        <begin position="155"/>
        <end position="224"/>
    </location>
</feature>
<dbReference type="Proteomes" id="UP000236654">
    <property type="component" value="Unassembled WGS sequence"/>
</dbReference>
<keyword evidence="12" id="KW-0564">Palmitate</keyword>
<comment type="caution">
    <text evidence="19">The sequence shown here is derived from an EMBL/GenBank/DDBJ whole genome shotgun (WGS) entry which is preliminary data.</text>
</comment>
<evidence type="ECO:0000259" key="17">
    <source>
        <dbReference type="Pfam" id="PF02563"/>
    </source>
</evidence>
<evidence type="ECO:0000256" key="11">
    <source>
        <dbReference type="ARBA" id="ARBA00023136"/>
    </source>
</evidence>
<dbReference type="GO" id="GO:0046930">
    <property type="term" value="C:pore complex"/>
    <property type="evidence" value="ECO:0007669"/>
    <property type="project" value="UniProtKB-KW"/>
</dbReference>
<evidence type="ECO:0000256" key="14">
    <source>
        <dbReference type="ARBA" id="ARBA00023288"/>
    </source>
</evidence>
<dbReference type="EMBL" id="PJNI01000021">
    <property type="protein sequence ID" value="PKR79650.1"/>
    <property type="molecule type" value="Genomic_DNA"/>
</dbReference>
<evidence type="ECO:0000256" key="6">
    <source>
        <dbReference type="ARBA" id="ARBA00022692"/>
    </source>
</evidence>
<evidence type="ECO:0000259" key="18">
    <source>
        <dbReference type="Pfam" id="PF22461"/>
    </source>
</evidence>
<organism evidence="19 20">
    <name type="scientific">Brumimicrobium salinarum</name>
    <dbReference type="NCBI Taxonomy" id="2058658"/>
    <lineage>
        <taxon>Bacteria</taxon>
        <taxon>Pseudomonadati</taxon>
        <taxon>Bacteroidota</taxon>
        <taxon>Flavobacteriia</taxon>
        <taxon>Flavobacteriales</taxon>
        <taxon>Crocinitomicaceae</taxon>
        <taxon>Brumimicrobium</taxon>
    </lineage>
</organism>
<keyword evidence="6 15" id="KW-0812">Transmembrane</keyword>
<keyword evidence="5" id="KW-0762">Sugar transport</keyword>
<evidence type="ECO:0000256" key="16">
    <source>
        <dbReference type="SAM" id="SignalP"/>
    </source>
</evidence>
<evidence type="ECO:0000256" key="1">
    <source>
        <dbReference type="ARBA" id="ARBA00004571"/>
    </source>
</evidence>
<keyword evidence="20" id="KW-1185">Reference proteome</keyword>
<evidence type="ECO:0000313" key="19">
    <source>
        <dbReference type="EMBL" id="PKR79650.1"/>
    </source>
</evidence>
<evidence type="ECO:0000256" key="13">
    <source>
        <dbReference type="ARBA" id="ARBA00023237"/>
    </source>
</evidence>
<dbReference type="Gene3D" id="3.10.560.10">
    <property type="entry name" value="Outer membrane lipoprotein wza domain like"/>
    <property type="match status" value="1"/>
</dbReference>
<dbReference type="PANTHER" id="PTHR33619:SF3">
    <property type="entry name" value="POLYSACCHARIDE EXPORT PROTEIN GFCE-RELATED"/>
    <property type="match status" value="1"/>
</dbReference>
<gene>
    <name evidence="19" type="ORF">CW751_13855</name>
</gene>
<evidence type="ECO:0000256" key="9">
    <source>
        <dbReference type="ARBA" id="ARBA00023065"/>
    </source>
</evidence>
<name>A0A2I0QZU5_9FLAO</name>